<dbReference type="Proteomes" id="UP000006502">
    <property type="component" value="Chromosome"/>
</dbReference>
<evidence type="ECO:0000313" key="2">
    <source>
        <dbReference type="EMBL" id="AFO52238.1"/>
    </source>
</evidence>
<dbReference type="PATRIC" id="fig|1212765.3.peg.744"/>
<organism evidence="2 3">
    <name type="scientific">Mycoplasma haematolamae (strain Purdue)</name>
    <dbReference type="NCBI Taxonomy" id="1212765"/>
    <lineage>
        <taxon>Bacteria</taxon>
        <taxon>Bacillati</taxon>
        <taxon>Mycoplasmatota</taxon>
        <taxon>Mollicutes</taxon>
        <taxon>Mycoplasmataceae</taxon>
        <taxon>Mycoplasma</taxon>
    </lineage>
</organism>
<proteinExistence type="predicted"/>
<feature type="coiled-coil region" evidence="1">
    <location>
        <begin position="39"/>
        <end position="66"/>
    </location>
</feature>
<evidence type="ECO:0000313" key="3">
    <source>
        <dbReference type="Proteomes" id="UP000006502"/>
    </source>
</evidence>
<dbReference type="STRING" id="1212765.MHLP_03290"/>
<sequence>MFTFAKIVGSSLGFLTVGSTGIFVVPFSLSDHLTKEVKKRKVRLDLKNLEGRDQALKAELEKLSSTLNSGLLSVESLKGHHLSNIQKAFDFISKNEESLKSKYQELTKKVEELTKWIERESEVSSKKMKTQQTLELLKFYETILKKLNDKFREWDLTIHEIICVIQQDTDTNLDCKKKAELTSYASMLSLIKQGSHFSSSVPPPATQRKKREAKAQEAQELASVKAKEELKKVGEELEKISQSLETTWKNFLTNRGKILDERQHFTTYQSFLDLAAAFVEDEKVSLRGKIREITKDSESLVEKINDLTAFIVKSSKVIEDLKVYYSILKRHEGKVTASLCSLPTITKEDCFVSEPNLESL</sequence>
<protein>
    <submittedName>
        <fullName evidence="2">Uncharacterized protein</fullName>
    </submittedName>
</protein>
<reference evidence="2 3" key="1">
    <citation type="journal article" date="2012" name="J. Bacteriol.">
        <title>Genome Sequence of "Candidatus Mycoplasma haemolamae" Strain Purdue, a Red Blood Cell Pathogen of Alpacas (Vicugna pacos) and Llamas (Lama glama).</title>
        <authorList>
            <person name="Guimaraes A.M."/>
            <person name="Toth B."/>
            <person name="Santos A.P."/>
            <person name="do Nascimento N.C."/>
            <person name="Kritchevsky J.E."/>
            <person name="Messick J.B."/>
        </authorList>
    </citation>
    <scope>NUCLEOTIDE SEQUENCE [LARGE SCALE GENOMIC DNA]</scope>
    <source>
        <strain evidence="2 3">Purdue</strain>
    </source>
</reference>
<name>I7BK39_MYCHA</name>
<keyword evidence="1" id="KW-0175">Coiled coil</keyword>
<dbReference type="AlphaFoldDB" id="I7BK39"/>
<dbReference type="EMBL" id="CP003731">
    <property type="protein sequence ID" value="AFO52238.1"/>
    <property type="molecule type" value="Genomic_DNA"/>
</dbReference>
<evidence type="ECO:0000256" key="1">
    <source>
        <dbReference type="SAM" id="Coils"/>
    </source>
</evidence>
<keyword evidence="3" id="KW-1185">Reference proteome</keyword>
<gene>
    <name evidence="2" type="ordered locus">MHLP_03290</name>
</gene>
<dbReference type="OrthoDB" id="403447at2"/>
<reference evidence="3" key="2">
    <citation type="submission" date="2012-07" db="EMBL/GenBank/DDBJ databases">
        <title>Complete genome sequence of 'Candidatus Mycoplasma haemolamae'.</title>
        <authorList>
            <person name="Guimaraes A.M.S."/>
            <person name="Toth B."/>
            <person name="Santos A.P."/>
            <person name="Nascimento N.C."/>
            <person name="Sojka J.E."/>
            <person name="Messick J.B."/>
        </authorList>
    </citation>
    <scope>NUCLEOTIDE SEQUENCE [LARGE SCALE GENOMIC DNA]</scope>
    <source>
        <strain evidence="3">Purdue</strain>
    </source>
</reference>
<dbReference type="HOGENOM" id="CLU_065787_0_0_14"/>
<dbReference type="KEGG" id="mhl:MHLP_03290"/>
<accession>I7BK39</accession>